<keyword evidence="1" id="KW-0233">DNA recombination</keyword>
<dbReference type="PANTHER" id="PTHR10492">
    <property type="match status" value="1"/>
</dbReference>
<dbReference type="SUPFAM" id="SSF52540">
    <property type="entry name" value="P-loop containing nucleoside triphosphate hydrolases"/>
    <property type="match status" value="2"/>
</dbReference>
<name>A0A8T0PW28_PANVG</name>
<evidence type="ECO:0000256" key="1">
    <source>
        <dbReference type="RuleBase" id="RU363044"/>
    </source>
</evidence>
<dbReference type="Proteomes" id="UP000823388">
    <property type="component" value="Chromosome 7N"/>
</dbReference>
<evidence type="ECO:0000259" key="4">
    <source>
        <dbReference type="Pfam" id="PF21530"/>
    </source>
</evidence>
<keyword evidence="1" id="KW-0227">DNA damage</keyword>
<dbReference type="PANTHER" id="PTHR10492:SF57">
    <property type="entry name" value="ATP-DEPENDENT DNA HELICASE"/>
    <property type="match status" value="1"/>
</dbReference>
<dbReference type="GO" id="GO:0000723">
    <property type="term" value="P:telomere maintenance"/>
    <property type="evidence" value="ECO:0007669"/>
    <property type="project" value="InterPro"/>
</dbReference>
<dbReference type="CDD" id="cd18809">
    <property type="entry name" value="SF1_C_RecD"/>
    <property type="match status" value="1"/>
</dbReference>
<dbReference type="GO" id="GO:0006281">
    <property type="term" value="P:DNA repair"/>
    <property type="evidence" value="ECO:0007669"/>
    <property type="project" value="UniProtKB-KW"/>
</dbReference>
<dbReference type="EC" id="5.6.2.3" evidence="1"/>
<dbReference type="AlphaFoldDB" id="A0A8T0PW28"/>
<evidence type="ECO:0000313" key="5">
    <source>
        <dbReference type="EMBL" id="KAG2564562.1"/>
    </source>
</evidence>
<feature type="domain" description="Helitron helicase-like" evidence="3">
    <location>
        <begin position="114"/>
        <end position="259"/>
    </location>
</feature>
<proteinExistence type="inferred from homology"/>
<dbReference type="FunFam" id="3.40.50.300:FF:002884">
    <property type="entry name" value="ATP-dependent DNA helicase"/>
    <property type="match status" value="1"/>
</dbReference>
<dbReference type="GO" id="GO:0005524">
    <property type="term" value="F:ATP binding"/>
    <property type="evidence" value="ECO:0007669"/>
    <property type="project" value="UniProtKB-KW"/>
</dbReference>
<dbReference type="GO" id="GO:0043139">
    <property type="term" value="F:5'-3' DNA helicase activity"/>
    <property type="evidence" value="ECO:0007669"/>
    <property type="project" value="UniProtKB-EC"/>
</dbReference>
<dbReference type="Pfam" id="PF14214">
    <property type="entry name" value="Helitron_like_N"/>
    <property type="match status" value="1"/>
</dbReference>
<comment type="caution">
    <text evidence="5">The sequence shown here is derived from an EMBL/GenBank/DDBJ whole genome shotgun (WGS) entry which is preliminary data.</text>
</comment>
<dbReference type="Gene3D" id="3.40.50.300">
    <property type="entry name" value="P-loop containing nucleotide triphosphate hydrolases"/>
    <property type="match status" value="2"/>
</dbReference>
<dbReference type="EMBL" id="CM029050">
    <property type="protein sequence ID" value="KAG2564562.1"/>
    <property type="molecule type" value="Genomic_DNA"/>
</dbReference>
<accession>A0A8T0PW28</accession>
<evidence type="ECO:0000259" key="3">
    <source>
        <dbReference type="Pfam" id="PF14214"/>
    </source>
</evidence>
<keyword evidence="6" id="KW-1185">Reference proteome</keyword>
<keyword evidence="1" id="KW-0378">Hydrolase</keyword>
<dbReference type="InterPro" id="IPR027417">
    <property type="entry name" value="P-loop_NTPase"/>
</dbReference>
<comment type="similarity">
    <text evidence="1">Belongs to the helicase family.</text>
</comment>
<dbReference type="Pfam" id="PF05970">
    <property type="entry name" value="PIF1"/>
    <property type="match status" value="1"/>
</dbReference>
<comment type="catalytic activity">
    <reaction evidence="1">
        <text>ATP + H2O = ADP + phosphate + H(+)</text>
        <dbReference type="Rhea" id="RHEA:13065"/>
        <dbReference type="ChEBI" id="CHEBI:15377"/>
        <dbReference type="ChEBI" id="CHEBI:15378"/>
        <dbReference type="ChEBI" id="CHEBI:30616"/>
        <dbReference type="ChEBI" id="CHEBI:43474"/>
        <dbReference type="ChEBI" id="CHEBI:456216"/>
        <dbReference type="EC" id="5.6.2.3"/>
    </reaction>
</comment>
<evidence type="ECO:0000259" key="2">
    <source>
        <dbReference type="Pfam" id="PF05970"/>
    </source>
</evidence>
<keyword evidence="1" id="KW-0234">DNA repair</keyword>
<protein>
    <recommendedName>
        <fullName evidence="1">ATP-dependent DNA helicase</fullName>
        <ecNumber evidence="1">5.6.2.3</ecNumber>
    </recommendedName>
</protein>
<dbReference type="InterPro" id="IPR025476">
    <property type="entry name" value="Helitron_helicase-like"/>
</dbReference>
<reference evidence="5" key="1">
    <citation type="submission" date="2020-05" db="EMBL/GenBank/DDBJ databases">
        <title>WGS assembly of Panicum virgatum.</title>
        <authorList>
            <person name="Lovell J.T."/>
            <person name="Jenkins J."/>
            <person name="Shu S."/>
            <person name="Juenger T.E."/>
            <person name="Schmutz J."/>
        </authorList>
    </citation>
    <scope>NUCLEOTIDE SEQUENCE</scope>
    <source>
        <strain evidence="5">AP13</strain>
    </source>
</reference>
<evidence type="ECO:0000313" key="6">
    <source>
        <dbReference type="Proteomes" id="UP000823388"/>
    </source>
</evidence>
<gene>
    <name evidence="5" type="ORF">PVAP13_7NG085612</name>
</gene>
<dbReference type="InterPro" id="IPR049163">
    <property type="entry name" value="Pif1-like_2B_dom"/>
</dbReference>
<feature type="domain" description="DNA helicase Pif1-like DEAD-box helicase" evidence="2">
    <location>
        <begin position="471"/>
        <end position="540"/>
    </location>
</feature>
<comment type="cofactor">
    <cofactor evidence="1">
        <name>Mg(2+)</name>
        <dbReference type="ChEBI" id="CHEBI:18420"/>
    </cofactor>
</comment>
<dbReference type="GO" id="GO:0006310">
    <property type="term" value="P:DNA recombination"/>
    <property type="evidence" value="ECO:0007669"/>
    <property type="project" value="UniProtKB-KW"/>
</dbReference>
<sequence>MSIFDRDRECDKNNGVDKKIVEGLVRMFDESNELVKSFRAARDLLGGSQVQPYSAPAGSEIAGLIVGDFSEDKKSPDVIIQDRGGGLRRISNLHANYMALQYPILFPYGEQGFKLGIKYNRSGTLQENRLRYIVKNNKNLRSEVYKGIEDALLKGDVDGNNVGKKVILPASFTWSKRYMIQNYQDAMAICRFYGPPDLFITFTCNPKWQEIADALAFIPGQSPDARPDIVSRVFKLKVDELVSELKKGTYFGKAQAVVGEDGFVQYRRGPEAANFVERYGIRLDNGWVVPYNLALLKRFRAHINVEWCNKTHLIKYLFKYITKGPDRARAGEAISSLGDQPVNAQKHPDDVDEVREYIDCRYLSSHEAIWRMFEFDIHFRTPAVERLAVHLPLMNSIVYPADQPLANIVDDPRYMQTTLTEWFTANTISPAARELTYIEFPTKWVKNRLMAEELAYDSEMLLHVHETLINQLNSEQRHIYDVVIQSVYGKTGRCFFVYGYGGTGKTFLWNAIISRLRSEKHIVLAVASSGVAALLLPGGLLLGGDFRQVLPVVEGGNRLDTIDASITNSYLWDHAKEVKDFSDWVLSVGDGTAKGTAEIDDGDSELIEIPSDILVPRLDSAIDDIISSTYPNLEASYSDPTYLRERAIIAPKNDTIDEINSCILSLVPGNEKVYLSSDTLVESSKENGNLDLLYPIEFLNSLQFKGIPHHKLMLKIGSPVMLLRNLNQSAGLCNGTRLIITQLGARVLEAQIITGSHIGDKVLLPRIALHVSSTKWPFVLSRRQFPVRLCYAMTINKSQGQTLQNVGLYLPRPVFSHGQLYVAISRVTSRKGLRILIDDDTDPNTNATQNIVYKEILRSLW</sequence>
<dbReference type="GO" id="GO:0016787">
    <property type="term" value="F:hydrolase activity"/>
    <property type="evidence" value="ECO:0007669"/>
    <property type="project" value="UniProtKB-KW"/>
</dbReference>
<keyword evidence="1" id="KW-0067">ATP-binding</keyword>
<dbReference type="InterPro" id="IPR010285">
    <property type="entry name" value="DNA_helicase_pif1-like_DEAD"/>
</dbReference>
<keyword evidence="1" id="KW-0547">Nucleotide-binding</keyword>
<keyword evidence="1" id="KW-0347">Helicase</keyword>
<feature type="domain" description="DNA helicase Pif1-like 2B" evidence="4">
    <location>
        <begin position="697"/>
        <end position="743"/>
    </location>
</feature>
<dbReference type="Pfam" id="PF21530">
    <property type="entry name" value="Pif1_2B_dom"/>
    <property type="match status" value="1"/>
</dbReference>
<organism evidence="5 6">
    <name type="scientific">Panicum virgatum</name>
    <name type="common">Blackwell switchgrass</name>
    <dbReference type="NCBI Taxonomy" id="38727"/>
    <lineage>
        <taxon>Eukaryota</taxon>
        <taxon>Viridiplantae</taxon>
        <taxon>Streptophyta</taxon>
        <taxon>Embryophyta</taxon>
        <taxon>Tracheophyta</taxon>
        <taxon>Spermatophyta</taxon>
        <taxon>Magnoliopsida</taxon>
        <taxon>Liliopsida</taxon>
        <taxon>Poales</taxon>
        <taxon>Poaceae</taxon>
        <taxon>PACMAD clade</taxon>
        <taxon>Panicoideae</taxon>
        <taxon>Panicodae</taxon>
        <taxon>Paniceae</taxon>
        <taxon>Panicinae</taxon>
        <taxon>Panicum</taxon>
        <taxon>Panicum sect. Hiantes</taxon>
    </lineage>
</organism>